<feature type="region of interest" description="Disordered" evidence="5">
    <location>
        <begin position="3245"/>
        <end position="3293"/>
    </location>
</feature>
<feature type="compositionally biased region" description="Low complexity" evidence="5">
    <location>
        <begin position="3093"/>
        <end position="3113"/>
    </location>
</feature>
<feature type="compositionally biased region" description="Basic and acidic residues" evidence="5">
    <location>
        <begin position="2025"/>
        <end position="2034"/>
    </location>
</feature>
<feature type="domain" description="UBR-type" evidence="6">
    <location>
        <begin position="976"/>
        <end position="1048"/>
    </location>
</feature>
<feature type="zinc finger region" description="UBR-type" evidence="4">
    <location>
        <begin position="976"/>
        <end position="1048"/>
    </location>
</feature>
<evidence type="ECO:0000256" key="4">
    <source>
        <dbReference type="PROSITE-ProRule" id="PRU00508"/>
    </source>
</evidence>
<keyword evidence="2" id="KW-0863">Zinc-finger</keyword>
<evidence type="ECO:0000259" key="6">
    <source>
        <dbReference type="PROSITE" id="PS51157"/>
    </source>
</evidence>
<dbReference type="PANTHER" id="PTHR21725:SF1">
    <property type="entry name" value="E3 UBIQUITIN-PROTEIN LIGASE UBR4"/>
    <property type="match status" value="1"/>
</dbReference>
<feature type="region of interest" description="Disordered" evidence="5">
    <location>
        <begin position="2925"/>
        <end position="3029"/>
    </location>
</feature>
<dbReference type="WBParaSite" id="SSLN_0000474701-mRNA-1">
    <property type="protein sequence ID" value="SSLN_0000474701-mRNA-1"/>
    <property type="gene ID" value="SSLN_0000474701"/>
</dbReference>
<feature type="compositionally biased region" description="Pro residues" evidence="5">
    <location>
        <begin position="3184"/>
        <end position="3193"/>
    </location>
</feature>
<evidence type="ECO:0000313" key="7">
    <source>
        <dbReference type="WBParaSite" id="SSLN_0000474701-mRNA-1"/>
    </source>
</evidence>
<feature type="region of interest" description="Disordered" evidence="5">
    <location>
        <begin position="2007"/>
        <end position="2040"/>
    </location>
</feature>
<feature type="region of interest" description="Disordered" evidence="5">
    <location>
        <begin position="3623"/>
        <end position="3649"/>
    </location>
</feature>
<feature type="compositionally biased region" description="Low complexity" evidence="5">
    <location>
        <begin position="3160"/>
        <end position="3173"/>
    </location>
</feature>
<dbReference type="GO" id="GO:0008270">
    <property type="term" value="F:zinc ion binding"/>
    <property type="evidence" value="ECO:0007669"/>
    <property type="project" value="UniProtKB-KW"/>
</dbReference>
<dbReference type="SMART" id="SM00396">
    <property type="entry name" value="ZnF_UBR1"/>
    <property type="match status" value="1"/>
</dbReference>
<protein>
    <submittedName>
        <fullName evidence="7">UBR-type domain-containing protein</fullName>
    </submittedName>
</protein>
<feature type="region of interest" description="Disordered" evidence="5">
    <location>
        <begin position="3092"/>
        <end position="3229"/>
    </location>
</feature>
<keyword evidence="3" id="KW-0862">Zinc</keyword>
<evidence type="ECO:0000256" key="2">
    <source>
        <dbReference type="ARBA" id="ARBA00022771"/>
    </source>
</evidence>
<evidence type="ECO:0000256" key="1">
    <source>
        <dbReference type="ARBA" id="ARBA00022723"/>
    </source>
</evidence>
<dbReference type="InterPro" id="IPR045189">
    <property type="entry name" value="UBR4-like"/>
</dbReference>
<feature type="compositionally biased region" description="Low complexity" evidence="5">
    <location>
        <begin position="2948"/>
        <end position="2959"/>
    </location>
</feature>
<feature type="compositionally biased region" description="Acidic residues" evidence="5">
    <location>
        <begin position="2925"/>
        <end position="2934"/>
    </location>
</feature>
<keyword evidence="1" id="KW-0479">Metal-binding</keyword>
<feature type="compositionally biased region" description="Low complexity" evidence="5">
    <location>
        <begin position="2811"/>
        <end position="2823"/>
    </location>
</feature>
<feature type="region of interest" description="Disordered" evidence="5">
    <location>
        <begin position="2769"/>
        <end position="2839"/>
    </location>
</feature>
<dbReference type="PROSITE" id="PS50330">
    <property type="entry name" value="UIM"/>
    <property type="match status" value="1"/>
</dbReference>
<evidence type="ECO:0000256" key="3">
    <source>
        <dbReference type="ARBA" id="ARBA00022833"/>
    </source>
</evidence>
<dbReference type="InterPro" id="IPR003903">
    <property type="entry name" value="UIM_dom"/>
</dbReference>
<dbReference type="PANTHER" id="PTHR21725">
    <property type="entry name" value="E3 UBIQUITIN-PROTEIN LIGASE UBR4"/>
    <property type="match status" value="1"/>
</dbReference>
<feature type="compositionally biased region" description="Polar residues" evidence="5">
    <location>
        <begin position="2794"/>
        <end position="2803"/>
    </location>
</feature>
<accession>A0A183SK44</accession>
<dbReference type="InterPro" id="IPR003126">
    <property type="entry name" value="Znf_UBR"/>
</dbReference>
<evidence type="ECO:0000256" key="5">
    <source>
        <dbReference type="SAM" id="MobiDB-lite"/>
    </source>
</evidence>
<reference evidence="7" key="1">
    <citation type="submission" date="2016-06" db="UniProtKB">
        <authorList>
            <consortium name="WormBaseParasite"/>
        </authorList>
    </citation>
    <scope>IDENTIFICATION</scope>
</reference>
<dbReference type="PROSITE" id="PS51157">
    <property type="entry name" value="ZF_UBR"/>
    <property type="match status" value="1"/>
</dbReference>
<proteinExistence type="predicted"/>
<name>A0A183SK44_SCHSO</name>
<dbReference type="CDD" id="cd19674">
    <property type="entry name" value="UBR-box_UBR4_like"/>
    <property type="match status" value="1"/>
</dbReference>
<organism evidence="7">
    <name type="scientific">Schistocephalus solidus</name>
    <name type="common">Tapeworm</name>
    <dbReference type="NCBI Taxonomy" id="70667"/>
    <lineage>
        <taxon>Eukaryota</taxon>
        <taxon>Metazoa</taxon>
        <taxon>Spiralia</taxon>
        <taxon>Lophotrochozoa</taxon>
        <taxon>Platyhelminthes</taxon>
        <taxon>Cestoda</taxon>
        <taxon>Eucestoda</taxon>
        <taxon>Diphyllobothriidea</taxon>
        <taxon>Diphyllobothriidae</taxon>
        <taxon>Schistocephalus</taxon>
    </lineage>
</organism>
<feature type="compositionally biased region" description="Polar residues" evidence="5">
    <location>
        <begin position="2774"/>
        <end position="2787"/>
    </location>
</feature>
<feature type="compositionally biased region" description="Low complexity" evidence="5">
    <location>
        <begin position="3245"/>
        <end position="3261"/>
    </location>
</feature>
<feature type="compositionally biased region" description="Polar residues" evidence="5">
    <location>
        <begin position="2987"/>
        <end position="3021"/>
    </location>
</feature>
<sequence>LFASTDEAEYFFTGLLNHVTQSALLLEEGYNLLEKFRGELSTGKPVFMTLGYLIHLGGTLDVFSALITRLQAGLASESQQKASSAATTAKRDKSVREKSTLAHVVHTADSDTSRQLDETLPTSQATMVTTGTQACEPTVPPVTVKISASQKKLLKARLESLIGQLLYSCLDLADHIWVLLRVSIGLPTEPFAAAHQLNLDEALTLLSPSRLSQLSDGSQFAHSASILLSSTAICRLAEALKAATGSANKQEQSTCRRLSDWTTLCDNSGYFGRNGATQGSVSASAEQVTYVGLSLMGSSEIYSFSQTLFVSLTSGFQDSLFHLSSAVTVEEDRRVETLRLLLLGRLYRRLIEVAELLASYVVSENLTSTCFTAQTDSRASEQLYRLARLHLDPVSSSLGVDLFYPSCPLTLSTAAAAAESAAANHLRLSNLAKLFVQQSFVAAQQRLQGEQDETPVSKTTVKAKRKASATPKPQYYQKLVIEALEDRILDLVTCYFARAHQTTDAQQLPSHPALIRLFSSVREEAFGYLELASGTPRFIQRCLTKVHPSLNTSLRELPFLSLFVSPTPTATGDQSIQEASSQMRLLNFILLRAINPPSHEALFSQLAAAVIQSALTVPESSTTSPTTTQQQSHQASLLQTLFIAFLSTPKRGDDGVSRLGCYLIDEERTCCFLEAISSTEMEGIQQQVRQALKTLVRVFPLSSYGLVSRAHSMRPERLRNWLRYCQRRRFCLFVERFLRLLAAPWTSDSELHSKTCLQVFDLAVGLWKTPVLLQLQCLSTCAGDDLLDKELPDLQALPLSISGLRCLALVGSPSVMPHLRLFEVLCPWAEGIITILLGKNQSILNDRLQNDLVLTLRSIYDYMCLLFEALDPKHKSLSQGDSPSPALPDIHYWNLEHEATAEHLQSHPSVSPTLLDYFAFVFNLKKNGSIKLGESWNVALDVFLREALCGPVACSAGSPRSDLLASFYATEYGLEEICTFASTQHNFAQQPWYCCHTCDMVNTRGVCHLCAQLCHAGHDLTFSTTSEFFCDCADEMGPLGRCCSMRRQLCRPQLQKKNKNHSLFSAFLPWTNRHFPKLACNDTIAALKNATDLSSSSIAQATETEDPGIIGSELSGNNSVRVTGAATTPSASLPPLLRSTGSHPLASRIRRMGAIRRKPLGSTAAAKDSRDEDTPVDAGAAAALKEMPHHQVTPMAGRPKPLPLGLSTFCSVASGTFAGFSGTRFGISAADRRRERLQRFITNFLPCSDSRNGDSTSLQPLTQFAIQRLRSQFESSEGINTRKLLLTKLANSSLLAHTVRVFALATESVSTVTALEESLLSASAEADRLRELAVDRLLSIKRSFSPPVHLSFQLTTPVLLLDAPDDEIWASLSYVKQLFSTKAITGPVAPPTEISPSLTDSPAPPLPEIPSPVDSPSYPFKIRQTSAASRLLNSHLPPTATSTDSAAPATPANSPAAQLFLSNCNEALVLDQLISPSGRGRGCLIGRGAISQLLASNPSLEALQLISSSLSSLLHSGAPGTDDALAGNQRAAMTLLRVPASSNGEWHHFLLVGGVQQHHHLHGLLGSTSSHPANTSAATAASEGPFTQNGKIAIYAVDDLLNAASARQDDTDFQLLLGHSFMGLLSATSPCEQVSAKSATSTAIDTASTTHPMLQPVVVPLSSLQRIGMVNVGFNFNALVVHPENEALFAASDSRDCTVFGLSSIGQVCGCVSVAPRLEAKDDILIRPIWLPNSCRFLALLTTQSVQIFDLFSQSPKLLYHFKPVEGKFSDATFIRRPRIQDQPEALTEADSLLDVILVVISTFGSIITQSLIPETKISHGQYYLYDWLEWNPETVSAGTAANLQRDPRTGTLGGGGVCVYYAASLCLLLHSSESLLKLVEMSGQEPLTSALMHLAEAASATSIAQPPTTDSPVTSSATDAAIKSDSATTSSHLLPWSGPLTNWSEVRGHPGLLTATTVEPTHGRPLQRHVLIAFEPDRVWMQPMPVTGQQVLPLVDKSVLDQAKDTSAAAVAEGNRPAIDSSAEDSKESKDTASSKSRTPSFVIDSTTRFWAGTSELMARSFTLQLTSDGNLQLFSTSPHSLAKPTPRPAESSGSEADFIREHHLPATLPGHFWLQPALCSTSPALSTSPLPLPWPAAIDSLLPLESGLLWDLGDQVALKKSHTRANLESPWAFFRRAVSARPLLRRILESTGVSKPVFDFLEWSSATDNVTFGGKDLLGIYNQDLLRHRLITAGSPVTRAGHSVSHKSLPARIAKSTEFAPEDVAFVLDIHNTRPANEIIVGLVIELAADANTRELSWPRFLSVFGRRIDVHSTGKQSKSRTLELPLCLEEMFIPQTPLHLCVGRSKHPDGLTSIDTVQVYSVPRAHLDPSVLPSGLVARSEENSSAESGDCALSAKRACLYNAALVNWMDRILTTGFITDALRNHSGAPSRPDCAFVSPTYETSDLAVLLSSCSPSFSQKSVLQPDYSALLSSLCAFLSSTLSLDIGAKDYAENSSNACVLSTTSRDLEPLAIDCLKKVSLSTFSTSPLLSRSSASYGLASRLLRLCSTLAASSNTALVSLELTFNPNALLISFASDAKQATAPDLRRISSCLKRLAGLLQHKHEFSLTGGCPSASCAPTAAFNSSMCDILQGAVPVLESMLSSGDYCVSAAGLGVSRPGLSLIAPRLHSNLDIFTVLQPLVRAAFYLLADALTCRHQSGNKREGLGSQQPAEDSVSQLTGLLFRLLMHKNIQVAVHTRDLLCGCLTCLFPGNHHLSIALFEPDSTDAEAPTSSEKQSAMSVNATAPDESACQQPGTPSNETEKTKNASVSSSSARALSRLRGHQSTTASGPVASVSRRIRRLQDAESDLEALGVEVAELLQLLNDDMRSRLRLAGAHAELLGLQAAAAELQLRTRQHRTQHQTADSVTDNTDPIWFMDEFSEVDEDEDSNVEVSRTRPGGGAAGASESWELGAGASREEGAAAENPSDVCRRSPPDWVPPASSRPTQMLVSTELQSEPSAGPTDQYTPATANNSPASQLPPENDALSIPGAMELVSQALGLGSLGADEYLSEDAMLNLALQLSLQDQGGPGTAALIAEEQEARASGLNAPLPVSSTSPPSPSNTAVPSNDHAASHGNPLATADTPALSDETQQEEPRSSAVSGSLTAARPEGTNVSNASEPSHSSPSSLAERRPSTDAAPLPPPPPPRLSQPASLAPHVSVGTSVSSLQADVDPGTEADDRDDVASATDVSTWSFSSHLISSTSFSSSSHGDSASSAVDDDDENASADGKHPSQEPPPPDPLPSGEVDNMSRDLASLSAARVCVCLLQQAGVIWEELIGRYCSETASSGDGRRLVPLLQTIFTLARLVETVPTTAQFLETGLSREASSEKKALVAAWAELAPKARSALKNLLTVLATSLLSGRGGNKDASKPSAVDLQRSPRTEALLLTASLLALLLKPSTLSLSTLSASDAKALAAAPDVAAVGVENSASSLSLEALGSLESDSLRSQCMDLCLEVVQSCCSRWRADAFAGEVDGVLQQNFSASPTNASTLPLLTSGLLQSALGVNFASLGLGFAAGLTNWSPLLDGQLSVDNLPDPLHDFISMLTESALSLTIALYASALPSGASANRVIASQTPPPAALETATHSSDEHTHGGGGSSSQSMSSKWCPVAYNFLEVIAPYGQVPDTAGFPYVSKSSSVRLAELLRSLLILLVGPKTYRHLRDIHHLAQMVERVRSICGSDVQTQSADVNLSSTTSDSLSDPSLFSLARSEESQLAETLMLRDKLQLSFESECSIVRFFRLVLFCFFCNWLLVSTTSTQPCNNNQCIWFACRIFLLSNPGVLSPDLSPQSFTMQAIQTVTSYVSRITC</sequence>
<feature type="region of interest" description="Disordered" evidence="5">
    <location>
        <begin position="1390"/>
        <end position="1415"/>
    </location>
</feature>